<dbReference type="InterPro" id="IPR039914">
    <property type="entry name" value="SRP9-like"/>
</dbReference>
<reference evidence="3 4" key="1">
    <citation type="submission" date="2024-06" db="EMBL/GenBank/DDBJ databases">
        <authorList>
            <person name="Kraege A."/>
            <person name="Thomma B."/>
        </authorList>
    </citation>
    <scope>NUCLEOTIDE SEQUENCE [LARGE SCALE GENOMIC DNA]</scope>
</reference>
<feature type="domain" description="SRP9" evidence="2">
    <location>
        <begin position="4"/>
        <end position="65"/>
    </location>
</feature>
<dbReference type="Proteomes" id="UP001497392">
    <property type="component" value="Unassembled WGS sequence"/>
</dbReference>
<dbReference type="Pfam" id="PF05486">
    <property type="entry name" value="SRP9-21"/>
    <property type="match status" value="1"/>
</dbReference>
<evidence type="ECO:0000259" key="2">
    <source>
        <dbReference type="Pfam" id="PF05486"/>
    </source>
</evidence>
<dbReference type="InterPro" id="IPR039432">
    <property type="entry name" value="SRP9_dom"/>
</dbReference>
<feature type="compositionally biased region" description="Basic residues" evidence="1">
    <location>
        <begin position="122"/>
        <end position="134"/>
    </location>
</feature>
<dbReference type="EMBL" id="CAXHTA020000012">
    <property type="protein sequence ID" value="CAL5225197.1"/>
    <property type="molecule type" value="Genomic_DNA"/>
</dbReference>
<name>A0ABP1G5Z1_9CHLO</name>
<dbReference type="InterPro" id="IPR009018">
    <property type="entry name" value="Signal_recog_particle_SRP9/14"/>
</dbReference>
<evidence type="ECO:0000256" key="1">
    <source>
        <dbReference type="SAM" id="MobiDB-lite"/>
    </source>
</evidence>
<evidence type="ECO:0000313" key="4">
    <source>
        <dbReference type="Proteomes" id="UP001497392"/>
    </source>
</evidence>
<dbReference type="PANTHER" id="PTHR12834:SF12">
    <property type="entry name" value="SIGNAL RECOGNITION PARTICLE 9 KDA PROTEIN"/>
    <property type="match status" value="1"/>
</dbReference>
<protein>
    <submittedName>
        <fullName evidence="3">G7980 protein</fullName>
    </submittedName>
</protein>
<dbReference type="PANTHER" id="PTHR12834">
    <property type="entry name" value="SIGNAL RECOGNITION PARTICLE 9 KDA PROTEIN"/>
    <property type="match status" value="1"/>
</dbReference>
<organism evidence="3 4">
    <name type="scientific">Coccomyxa viridis</name>
    <dbReference type="NCBI Taxonomy" id="1274662"/>
    <lineage>
        <taxon>Eukaryota</taxon>
        <taxon>Viridiplantae</taxon>
        <taxon>Chlorophyta</taxon>
        <taxon>core chlorophytes</taxon>
        <taxon>Trebouxiophyceae</taxon>
        <taxon>Trebouxiophyceae incertae sedis</taxon>
        <taxon>Coccomyxaceae</taxon>
        <taxon>Coccomyxa</taxon>
    </lineage>
</organism>
<proteinExistence type="predicted"/>
<sequence length="134" mass="15232">MLIQDWNSFYEQAEALYRNDPLKTRYVLKYIHKSGKLQLKVTDDRVCLQYQTDQQSDVKKVEKLNNLFFGLMATGVEDSEEPAADGDVSIADAQEGAQPGSDHVSSNSNSHKRQDVPQQPRSKQRSTKMRRTGV</sequence>
<accession>A0ABP1G5Z1</accession>
<dbReference type="SUPFAM" id="SSF54762">
    <property type="entry name" value="Signal recognition particle alu RNA binding heterodimer, SRP9/14"/>
    <property type="match status" value="1"/>
</dbReference>
<keyword evidence="4" id="KW-1185">Reference proteome</keyword>
<gene>
    <name evidence="3" type="primary">g7980</name>
    <name evidence="3" type="ORF">VP750_LOCUS6856</name>
</gene>
<evidence type="ECO:0000313" key="3">
    <source>
        <dbReference type="EMBL" id="CAL5225197.1"/>
    </source>
</evidence>
<feature type="region of interest" description="Disordered" evidence="1">
    <location>
        <begin position="79"/>
        <end position="134"/>
    </location>
</feature>
<comment type="caution">
    <text evidence="3">The sequence shown here is derived from an EMBL/GenBank/DDBJ whole genome shotgun (WGS) entry which is preliminary data.</text>
</comment>
<dbReference type="Gene3D" id="3.30.720.10">
    <property type="entry name" value="Signal recognition particle alu RNA binding heterodimer, srp9/1"/>
    <property type="match status" value="1"/>
</dbReference>